<dbReference type="NCBIfam" id="TIGR03544">
    <property type="entry name" value="DivI1A_domain"/>
    <property type="match status" value="1"/>
</dbReference>
<organism evidence="11 12">
    <name type="scientific">Candidatus Solincola sediminis</name>
    <dbReference type="NCBI Taxonomy" id="1797199"/>
    <lineage>
        <taxon>Bacteria</taxon>
        <taxon>Bacillati</taxon>
        <taxon>Actinomycetota</taxon>
        <taxon>Candidatus Geothermincolia</taxon>
        <taxon>Candidatus Geothermincolales</taxon>
        <taxon>Candidatus Geothermincolaceae</taxon>
        <taxon>Candidatus Solincola</taxon>
    </lineage>
</organism>
<comment type="subcellular location">
    <subcellularLocation>
        <location evidence="1">Cytoplasm</location>
    </subcellularLocation>
</comment>
<evidence type="ECO:0000256" key="4">
    <source>
        <dbReference type="ARBA" id="ARBA00022490"/>
    </source>
</evidence>
<evidence type="ECO:0000256" key="10">
    <source>
        <dbReference type="SAM" id="MobiDB-lite"/>
    </source>
</evidence>
<dbReference type="InterPro" id="IPR019933">
    <property type="entry name" value="DivIVA_domain"/>
</dbReference>
<evidence type="ECO:0000256" key="5">
    <source>
        <dbReference type="ARBA" id="ARBA00022618"/>
    </source>
</evidence>
<accession>A0A1F2WGM4</accession>
<evidence type="ECO:0000256" key="8">
    <source>
        <dbReference type="ARBA" id="ARBA00031737"/>
    </source>
</evidence>
<dbReference type="EMBL" id="MELK01000050">
    <property type="protein sequence ID" value="OFW55994.1"/>
    <property type="molecule type" value="Genomic_DNA"/>
</dbReference>
<dbReference type="GO" id="GO:0005737">
    <property type="term" value="C:cytoplasm"/>
    <property type="evidence" value="ECO:0007669"/>
    <property type="project" value="UniProtKB-SubCell"/>
</dbReference>
<evidence type="ECO:0000256" key="9">
    <source>
        <dbReference type="SAM" id="Coils"/>
    </source>
</evidence>
<dbReference type="AlphaFoldDB" id="A0A1F2WGM4"/>
<dbReference type="Pfam" id="PF05103">
    <property type="entry name" value="DivIVA"/>
    <property type="match status" value="1"/>
</dbReference>
<feature type="compositionally biased region" description="Basic and acidic residues" evidence="10">
    <location>
        <begin position="297"/>
        <end position="309"/>
    </location>
</feature>
<comment type="similarity">
    <text evidence="2">Belongs to the DivIVA family.</text>
</comment>
<evidence type="ECO:0000256" key="6">
    <source>
        <dbReference type="ARBA" id="ARBA00023054"/>
    </source>
</evidence>
<dbReference type="Proteomes" id="UP000177876">
    <property type="component" value="Unassembled WGS sequence"/>
</dbReference>
<name>A0A1F2WGM4_9ACTN</name>
<comment type="caution">
    <text evidence="11">The sequence shown here is derived from an EMBL/GenBank/DDBJ whole genome shotgun (WGS) entry which is preliminary data.</text>
</comment>
<feature type="compositionally biased region" description="Low complexity" evidence="10">
    <location>
        <begin position="226"/>
        <end position="240"/>
    </location>
</feature>
<feature type="region of interest" description="Disordered" evidence="10">
    <location>
        <begin position="196"/>
        <end position="309"/>
    </location>
</feature>
<dbReference type="STRING" id="1797197.A2Y75_04580"/>
<dbReference type="GO" id="GO:0051301">
    <property type="term" value="P:cell division"/>
    <property type="evidence" value="ECO:0007669"/>
    <property type="project" value="UniProtKB-KW"/>
</dbReference>
<evidence type="ECO:0000256" key="2">
    <source>
        <dbReference type="ARBA" id="ARBA00009008"/>
    </source>
</evidence>
<keyword evidence="6 9" id="KW-0175">Coiled coil</keyword>
<evidence type="ECO:0000256" key="1">
    <source>
        <dbReference type="ARBA" id="ARBA00004496"/>
    </source>
</evidence>
<feature type="compositionally biased region" description="Pro residues" evidence="10">
    <location>
        <begin position="261"/>
        <end position="271"/>
    </location>
</feature>
<protein>
    <recommendedName>
        <fullName evidence="3">Cell wall synthesis protein Wag31</fullName>
    </recommendedName>
    <alternativeName>
        <fullName evidence="8">Antigen 84</fullName>
    </alternativeName>
</protein>
<gene>
    <name evidence="11" type="ORF">A2Y75_04580</name>
</gene>
<evidence type="ECO:0000256" key="7">
    <source>
        <dbReference type="ARBA" id="ARBA00023306"/>
    </source>
</evidence>
<keyword evidence="4" id="KW-0963">Cytoplasm</keyword>
<evidence type="ECO:0000313" key="12">
    <source>
        <dbReference type="Proteomes" id="UP000177876"/>
    </source>
</evidence>
<evidence type="ECO:0000256" key="3">
    <source>
        <dbReference type="ARBA" id="ARBA00018787"/>
    </source>
</evidence>
<dbReference type="Gene3D" id="6.10.250.660">
    <property type="match status" value="1"/>
</dbReference>
<feature type="coiled-coil region" evidence="9">
    <location>
        <begin position="46"/>
        <end position="166"/>
    </location>
</feature>
<reference evidence="11 12" key="1">
    <citation type="journal article" date="2016" name="Nat. Commun.">
        <title>Thousands of microbial genomes shed light on interconnected biogeochemical processes in an aquifer system.</title>
        <authorList>
            <person name="Anantharaman K."/>
            <person name="Brown C.T."/>
            <person name="Hug L.A."/>
            <person name="Sharon I."/>
            <person name="Castelle C.J."/>
            <person name="Probst A.J."/>
            <person name="Thomas B.C."/>
            <person name="Singh A."/>
            <person name="Wilkins M.J."/>
            <person name="Karaoz U."/>
            <person name="Brodie E.L."/>
            <person name="Williams K.H."/>
            <person name="Hubbard S.S."/>
            <person name="Banfield J.F."/>
        </authorList>
    </citation>
    <scope>NUCLEOTIDE SEQUENCE [LARGE SCALE GENOMIC DNA]</scope>
</reference>
<sequence>MTVLKEAVELAISPMDIHHKEFGTVRMGGYNKEEVDAFLDMVADELDRLLHRNQEQAELVEAMRQKATQFDSMQQTLQNALINAQKSADNIVQEARTEAEGQLKEAQEQSGRLLEEAKNESGRISQNFAGIRDQVFRYLSTIRELMDKNQALVKDYEARLNAAELKEPARAPIPEITFQQPESQRQPVIEYKEPRIQEPAGPPAGLFPKAPAEEAPASPPSPSLSPMPEFKIAPSPAAAPVIPPEPMTEPARPPEREEVMPEPPPEPPRPSFTPEQEMELMRNSIEESEPAGAPEKPASEEGEKHFFWE</sequence>
<dbReference type="PANTHER" id="PTHR35794">
    <property type="entry name" value="CELL DIVISION PROTEIN DIVIVA"/>
    <property type="match status" value="1"/>
</dbReference>
<keyword evidence="5" id="KW-0132">Cell division</keyword>
<keyword evidence="7" id="KW-0131">Cell cycle</keyword>
<proteinExistence type="inferred from homology"/>
<evidence type="ECO:0000313" key="11">
    <source>
        <dbReference type="EMBL" id="OFW55994.1"/>
    </source>
</evidence>
<dbReference type="PANTHER" id="PTHR35794:SF2">
    <property type="entry name" value="CELL DIVISION PROTEIN DIVIVA"/>
    <property type="match status" value="1"/>
</dbReference>
<dbReference type="InterPro" id="IPR007793">
    <property type="entry name" value="DivIVA_fam"/>
</dbReference>